<dbReference type="Proteomes" id="UP001327560">
    <property type="component" value="Chromosome 9"/>
</dbReference>
<feature type="domain" description="NmrA-like" evidence="4">
    <location>
        <begin position="6"/>
        <end position="306"/>
    </location>
</feature>
<dbReference type="Gene3D" id="3.90.25.10">
    <property type="entry name" value="UDP-galactose 4-epimerase, domain 1"/>
    <property type="match status" value="1"/>
</dbReference>
<evidence type="ECO:0000256" key="3">
    <source>
        <dbReference type="ARBA" id="ARBA00023002"/>
    </source>
</evidence>
<dbReference type="InterPro" id="IPR045312">
    <property type="entry name" value="PCBER-like"/>
</dbReference>
<dbReference type="Pfam" id="PF05368">
    <property type="entry name" value="NmrA"/>
    <property type="match status" value="1"/>
</dbReference>
<evidence type="ECO:0000256" key="1">
    <source>
        <dbReference type="ARBA" id="ARBA00005725"/>
    </source>
</evidence>
<evidence type="ECO:0000313" key="5">
    <source>
        <dbReference type="EMBL" id="WOL20538.1"/>
    </source>
</evidence>
<evidence type="ECO:0000313" key="6">
    <source>
        <dbReference type="Proteomes" id="UP001327560"/>
    </source>
</evidence>
<dbReference type="PANTHER" id="PTHR43349">
    <property type="entry name" value="PINORESINOL REDUCTASE-RELATED"/>
    <property type="match status" value="1"/>
</dbReference>
<sequence length="310" mass="34838">MADAKLRVLIVGGTGYLGKWLVEASLALGHATFVLFRPGVVSDISKCQALMQFKMKGAQLLRGSLEDDDSLVSALKQVDVVVSAIAGHKILQQLKLVDAIKQVDNIKRFVPSEFGMDVDRMRNALPPGDEIFNAKRIVRRAIEEANIPYTYVSANCLASFFLAGLAQLGLFLPPRDHVNIYGAGDKKCIWVAEEDVAMYTMLTISDPRTVNKVLYLRPPENILSQMEVVRMWEELIGAELNKTFISEKEWLAKIDAETAPFLKAAKQHFYDTFYLGQLHFDVEGTGGLDCSELYREYKYVTAEDYLKRFV</sequence>
<dbReference type="GO" id="GO:0009807">
    <property type="term" value="P:lignan biosynthetic process"/>
    <property type="evidence" value="ECO:0007669"/>
    <property type="project" value="UniProtKB-ARBA"/>
</dbReference>
<dbReference type="PANTHER" id="PTHR43349:SF4">
    <property type="entry name" value="PINORESINOL REDUCTASE 1-RELATED"/>
    <property type="match status" value="1"/>
</dbReference>
<keyword evidence="3" id="KW-0560">Oxidoreductase</keyword>
<dbReference type="GO" id="GO:0010283">
    <property type="term" value="F:pinoresinol reductase activity"/>
    <property type="evidence" value="ECO:0007669"/>
    <property type="project" value="UniProtKB-ARBA"/>
</dbReference>
<keyword evidence="6" id="KW-1185">Reference proteome</keyword>
<gene>
    <name evidence="5" type="ORF">Cni_G29343</name>
</gene>
<dbReference type="EMBL" id="CP136898">
    <property type="protein sequence ID" value="WOL20538.1"/>
    <property type="molecule type" value="Genomic_DNA"/>
</dbReference>
<dbReference type="Gene3D" id="3.40.50.720">
    <property type="entry name" value="NAD(P)-binding Rossmann-like Domain"/>
    <property type="match status" value="1"/>
</dbReference>
<dbReference type="InterPro" id="IPR036291">
    <property type="entry name" value="NAD(P)-bd_dom_sf"/>
</dbReference>
<organism evidence="5 6">
    <name type="scientific">Canna indica</name>
    <name type="common">Indian-shot</name>
    <dbReference type="NCBI Taxonomy" id="4628"/>
    <lineage>
        <taxon>Eukaryota</taxon>
        <taxon>Viridiplantae</taxon>
        <taxon>Streptophyta</taxon>
        <taxon>Embryophyta</taxon>
        <taxon>Tracheophyta</taxon>
        <taxon>Spermatophyta</taxon>
        <taxon>Magnoliopsida</taxon>
        <taxon>Liliopsida</taxon>
        <taxon>Zingiberales</taxon>
        <taxon>Cannaceae</taxon>
        <taxon>Canna</taxon>
    </lineage>
</organism>
<keyword evidence="2" id="KW-0521">NADP</keyword>
<protein>
    <submittedName>
        <fullName evidence="5">Bifunctional pinoresinol-lariciresinol reductase 2-like</fullName>
    </submittedName>
</protein>
<dbReference type="SUPFAM" id="SSF51735">
    <property type="entry name" value="NAD(P)-binding Rossmann-fold domains"/>
    <property type="match status" value="1"/>
</dbReference>
<reference evidence="5 6" key="1">
    <citation type="submission" date="2023-10" db="EMBL/GenBank/DDBJ databases">
        <title>Chromosome-scale genome assembly provides insights into flower coloration mechanisms of Canna indica.</title>
        <authorList>
            <person name="Li C."/>
        </authorList>
    </citation>
    <scope>NUCLEOTIDE SEQUENCE [LARGE SCALE GENOMIC DNA]</scope>
    <source>
        <tissue evidence="5">Flower</tissue>
    </source>
</reference>
<evidence type="ECO:0000259" key="4">
    <source>
        <dbReference type="Pfam" id="PF05368"/>
    </source>
</evidence>
<accession>A0AAQ3L4L0</accession>
<proteinExistence type="inferred from homology"/>
<evidence type="ECO:0000256" key="2">
    <source>
        <dbReference type="ARBA" id="ARBA00022857"/>
    </source>
</evidence>
<dbReference type="InterPro" id="IPR050608">
    <property type="entry name" value="NmrA-type/Isoflavone_red_sf"/>
</dbReference>
<dbReference type="InterPro" id="IPR008030">
    <property type="entry name" value="NmrA-like"/>
</dbReference>
<dbReference type="CDD" id="cd05259">
    <property type="entry name" value="PCBER_SDR_a"/>
    <property type="match status" value="1"/>
</dbReference>
<dbReference type="AlphaFoldDB" id="A0AAQ3L4L0"/>
<comment type="similarity">
    <text evidence="1">Belongs to the NmrA-type oxidoreductase family. Isoflavone reductase subfamily.</text>
</comment>
<name>A0AAQ3L4L0_9LILI</name>